<dbReference type="AlphaFoldDB" id="A0A1Q2LJD8"/>
<dbReference type="SUPFAM" id="SSF56954">
    <property type="entry name" value="Outer membrane efflux proteins (OEP)"/>
    <property type="match status" value="1"/>
</dbReference>
<sequence>MQTTQGFLRKYMYVIGFFCVYHISLFAQTFELQDFVKAIDKNAISLIDNKAQFESMLAERKSSIAWEYPTIEASGNTAKDTNKSGVEWDMSIVAKPKLWWVNALLKQSLQAKGEQYQKTHNLLRNLNFINAKRIYLTYVATKEKCRYYLKREENFLKLLHIAKKRLEGGSISRKDYVSFEVAYLDSTLASVAVRNELLELQKNLFMFMGLDKQHYAHISTNKDNTNMLYAIEKELHSIENIENDDSDTKHNEIIIKGLEFQFIDMQQSLLDQKIQSSLYTEILDSQTKEYKSLAQYEGQNLWGNLEVGIGVNHSLSSYNPSLKTTIPLPVTRKQSHLKAKYMALESGTLAKTNITKKQIAIKAKAYLQELALQRKYIDIAKQNTQAKQHLAELNRLGYEAQQVTLFEYITQENAFVDSQIALVNSQIKYIDIVALLEETLGESFTKID</sequence>
<gene>
    <name evidence="2" type="ORF">XJ32_07925</name>
</gene>
<evidence type="ECO:0000313" key="3">
    <source>
        <dbReference type="Proteomes" id="UP000188298"/>
    </source>
</evidence>
<evidence type="ECO:0000313" key="2">
    <source>
        <dbReference type="EMBL" id="AQQ60032.1"/>
    </source>
</evidence>
<protein>
    <submittedName>
        <fullName evidence="2">Nickel cobalt outer membrane efflux protein</fullName>
    </submittedName>
</protein>
<accession>A0A1Q2LJD8</accession>
<dbReference type="KEGG" id="hbl:XJ32_07925"/>
<dbReference type="RefSeq" id="WP_254422320.1">
    <property type="nucleotide sequence ID" value="NZ_CP019645.1"/>
</dbReference>
<dbReference type="GO" id="GO:0015562">
    <property type="term" value="F:efflux transmembrane transporter activity"/>
    <property type="evidence" value="ECO:0007669"/>
    <property type="project" value="InterPro"/>
</dbReference>
<feature type="transmembrane region" description="Helical" evidence="1">
    <location>
        <begin position="12"/>
        <end position="30"/>
    </location>
</feature>
<dbReference type="Proteomes" id="UP000188298">
    <property type="component" value="Chromosome"/>
</dbReference>
<dbReference type="EMBL" id="CP019645">
    <property type="protein sequence ID" value="AQQ60032.1"/>
    <property type="molecule type" value="Genomic_DNA"/>
</dbReference>
<name>A0A1Q2LJD8_9HELI</name>
<reference evidence="2 3" key="1">
    <citation type="submission" date="2017-02" db="EMBL/GenBank/DDBJ databases">
        <title>Whole genome sequencing of Helicobacter bilis strain AAQJH.</title>
        <authorList>
            <person name="Conlan S."/>
            <person name="Thomas P.J."/>
            <person name="Mullikin J."/>
            <person name="Palmore T.N."/>
            <person name="Frank K.M."/>
            <person name="Segre J.A."/>
        </authorList>
    </citation>
    <scope>NUCLEOTIDE SEQUENCE [LARGE SCALE GENOMIC DNA]</scope>
    <source>
        <strain evidence="2 3">AAQJH</strain>
    </source>
</reference>
<keyword evidence="1" id="KW-0812">Transmembrane</keyword>
<evidence type="ECO:0000256" key="1">
    <source>
        <dbReference type="SAM" id="Phobius"/>
    </source>
</evidence>
<keyword evidence="1" id="KW-1133">Transmembrane helix</keyword>
<dbReference type="Gene3D" id="1.20.1600.10">
    <property type="entry name" value="Outer membrane efflux proteins (OEP)"/>
    <property type="match status" value="1"/>
</dbReference>
<proteinExistence type="predicted"/>
<keyword evidence="1" id="KW-0472">Membrane</keyword>
<organism evidence="2 3">
    <name type="scientific">Helicobacter bilis</name>
    <dbReference type="NCBI Taxonomy" id="37372"/>
    <lineage>
        <taxon>Bacteria</taxon>
        <taxon>Pseudomonadati</taxon>
        <taxon>Campylobacterota</taxon>
        <taxon>Epsilonproteobacteria</taxon>
        <taxon>Campylobacterales</taxon>
        <taxon>Helicobacteraceae</taxon>
        <taxon>Helicobacter</taxon>
    </lineage>
</organism>